<dbReference type="AlphaFoldDB" id="A0A9D1FCZ2"/>
<proteinExistence type="predicted"/>
<gene>
    <name evidence="1" type="ORF">IAC18_03065</name>
</gene>
<dbReference type="Proteomes" id="UP000824001">
    <property type="component" value="Unassembled WGS sequence"/>
</dbReference>
<accession>A0A9D1FCZ2</accession>
<name>A0A9D1FCZ2_9FIRM</name>
<evidence type="ECO:0000313" key="2">
    <source>
        <dbReference type="Proteomes" id="UP000824001"/>
    </source>
</evidence>
<comment type="caution">
    <text evidence="1">The sequence shown here is derived from an EMBL/GenBank/DDBJ whole genome shotgun (WGS) entry which is preliminary data.</text>
</comment>
<organism evidence="1 2">
    <name type="scientific">Candidatus Scatomorpha merdipullorum</name>
    <dbReference type="NCBI Taxonomy" id="2840927"/>
    <lineage>
        <taxon>Bacteria</taxon>
        <taxon>Bacillati</taxon>
        <taxon>Bacillota</taxon>
        <taxon>Clostridia</taxon>
        <taxon>Eubacteriales</taxon>
        <taxon>Candidatus Scatomorpha</taxon>
    </lineage>
</organism>
<sequence length="51" mass="6041">MMKLENVRNMSAVSNCAQALNSFEGFFSYAYFYFYFYYQDSYGSPTRPETC</sequence>
<protein>
    <submittedName>
        <fullName evidence="1">Uncharacterized protein</fullName>
    </submittedName>
</protein>
<reference evidence="1" key="2">
    <citation type="journal article" date="2021" name="PeerJ">
        <title>Extensive microbial diversity within the chicken gut microbiome revealed by metagenomics and culture.</title>
        <authorList>
            <person name="Gilroy R."/>
            <person name="Ravi A."/>
            <person name="Getino M."/>
            <person name="Pursley I."/>
            <person name="Horton D.L."/>
            <person name="Alikhan N.F."/>
            <person name="Baker D."/>
            <person name="Gharbi K."/>
            <person name="Hall N."/>
            <person name="Watson M."/>
            <person name="Adriaenssens E.M."/>
            <person name="Foster-Nyarko E."/>
            <person name="Jarju S."/>
            <person name="Secka A."/>
            <person name="Antonio M."/>
            <person name="Oren A."/>
            <person name="Chaudhuri R.R."/>
            <person name="La Ragione R."/>
            <person name="Hildebrand F."/>
            <person name="Pallen M.J."/>
        </authorList>
    </citation>
    <scope>NUCLEOTIDE SEQUENCE</scope>
    <source>
        <strain evidence="1">ChiHjej10B9-9673</strain>
    </source>
</reference>
<evidence type="ECO:0000313" key="1">
    <source>
        <dbReference type="EMBL" id="HIS66525.1"/>
    </source>
</evidence>
<dbReference type="EMBL" id="DVJK01000084">
    <property type="protein sequence ID" value="HIS66525.1"/>
    <property type="molecule type" value="Genomic_DNA"/>
</dbReference>
<reference evidence="1" key="1">
    <citation type="submission" date="2020-10" db="EMBL/GenBank/DDBJ databases">
        <authorList>
            <person name="Gilroy R."/>
        </authorList>
    </citation>
    <scope>NUCLEOTIDE SEQUENCE</scope>
    <source>
        <strain evidence="1">ChiHjej10B9-9673</strain>
    </source>
</reference>